<protein>
    <submittedName>
        <fullName evidence="2">Alpha/beta hydrolase</fullName>
    </submittedName>
</protein>
<evidence type="ECO:0000313" key="3">
    <source>
        <dbReference type="Proteomes" id="UP001500928"/>
    </source>
</evidence>
<dbReference type="Gene3D" id="3.40.50.1820">
    <property type="entry name" value="alpha/beta hydrolase"/>
    <property type="match status" value="1"/>
</dbReference>
<proteinExistence type="predicted"/>
<dbReference type="Proteomes" id="UP001500928">
    <property type="component" value="Unassembled WGS sequence"/>
</dbReference>
<keyword evidence="3" id="KW-1185">Reference proteome</keyword>
<organism evidence="2 3">
    <name type="scientific">Actinomycetospora chlora</name>
    <dbReference type="NCBI Taxonomy" id="663608"/>
    <lineage>
        <taxon>Bacteria</taxon>
        <taxon>Bacillati</taxon>
        <taxon>Actinomycetota</taxon>
        <taxon>Actinomycetes</taxon>
        <taxon>Pseudonocardiales</taxon>
        <taxon>Pseudonocardiaceae</taxon>
        <taxon>Actinomycetospora</taxon>
    </lineage>
</organism>
<accession>A0ABP9BWY7</accession>
<evidence type="ECO:0000259" key="1">
    <source>
        <dbReference type="Pfam" id="PF00561"/>
    </source>
</evidence>
<dbReference type="InterPro" id="IPR029058">
    <property type="entry name" value="AB_hydrolase_fold"/>
</dbReference>
<dbReference type="EMBL" id="BAABHO010000036">
    <property type="protein sequence ID" value="GAA4799800.1"/>
    <property type="molecule type" value="Genomic_DNA"/>
</dbReference>
<gene>
    <name evidence="2" type="ORF">GCM10023200_40840</name>
</gene>
<dbReference type="Pfam" id="PF00561">
    <property type="entry name" value="Abhydrolase_1"/>
    <property type="match status" value="1"/>
</dbReference>
<feature type="domain" description="AB hydrolase-1" evidence="1">
    <location>
        <begin position="44"/>
        <end position="151"/>
    </location>
</feature>
<name>A0ABP9BWY7_9PSEU</name>
<dbReference type="PANTHER" id="PTHR43798">
    <property type="entry name" value="MONOACYLGLYCEROL LIPASE"/>
    <property type="match status" value="1"/>
</dbReference>
<dbReference type="InterPro" id="IPR000073">
    <property type="entry name" value="AB_hydrolase_1"/>
</dbReference>
<keyword evidence="2" id="KW-0378">Hydrolase</keyword>
<sequence length="289" mass="30320">MVETRTLSTAGAEIVYDVHGPLPPAGGRPVLLAIGQPMDATGFRALAARFPDRTVVAYDPRGLGRSTRADGRTDNDPVTQAEDLHALVAALGAGPVEVFGSSGGAVTGLALVTAHPEDVVTLVAHEPPITGLLPDAAAADRATRAFREAYQAKGRGHGMAAFMAMTSWSGEFTDAYFAQPTPDPAAFGMPTEDDGSRDDPLLSERSNAVVEYRLDVERLTSVPTRVVLAVGEETGDTYTARTARAAAAALGREAVVFPSHHGGFLDGEFGWPGRPDEFAARLREVLDAA</sequence>
<dbReference type="InterPro" id="IPR050266">
    <property type="entry name" value="AB_hydrolase_sf"/>
</dbReference>
<dbReference type="SUPFAM" id="SSF53474">
    <property type="entry name" value="alpha/beta-Hydrolases"/>
    <property type="match status" value="1"/>
</dbReference>
<dbReference type="RefSeq" id="WP_345419405.1">
    <property type="nucleotide sequence ID" value="NZ_BAABHO010000036.1"/>
</dbReference>
<dbReference type="GO" id="GO:0016787">
    <property type="term" value="F:hydrolase activity"/>
    <property type="evidence" value="ECO:0007669"/>
    <property type="project" value="UniProtKB-KW"/>
</dbReference>
<evidence type="ECO:0000313" key="2">
    <source>
        <dbReference type="EMBL" id="GAA4799800.1"/>
    </source>
</evidence>
<dbReference type="PANTHER" id="PTHR43798:SF33">
    <property type="entry name" value="HYDROLASE, PUTATIVE (AFU_ORTHOLOGUE AFUA_2G14860)-RELATED"/>
    <property type="match status" value="1"/>
</dbReference>
<reference evidence="3" key="1">
    <citation type="journal article" date="2019" name="Int. J. Syst. Evol. Microbiol.">
        <title>The Global Catalogue of Microorganisms (GCM) 10K type strain sequencing project: providing services to taxonomists for standard genome sequencing and annotation.</title>
        <authorList>
            <consortium name="The Broad Institute Genomics Platform"/>
            <consortium name="The Broad Institute Genome Sequencing Center for Infectious Disease"/>
            <person name="Wu L."/>
            <person name="Ma J."/>
        </authorList>
    </citation>
    <scope>NUCLEOTIDE SEQUENCE [LARGE SCALE GENOMIC DNA]</scope>
    <source>
        <strain evidence="3">JCM 17979</strain>
    </source>
</reference>
<comment type="caution">
    <text evidence="2">The sequence shown here is derived from an EMBL/GenBank/DDBJ whole genome shotgun (WGS) entry which is preliminary data.</text>
</comment>